<feature type="compositionally biased region" description="Basic and acidic residues" evidence="1">
    <location>
        <begin position="21"/>
        <end position="52"/>
    </location>
</feature>
<keyword evidence="2" id="KW-1185">Reference proteome</keyword>
<dbReference type="OrthoDB" id="5982167at2759"/>
<organism evidence="2 3">
    <name type="scientific">Actinia tenebrosa</name>
    <name type="common">Australian red waratah sea anemone</name>
    <dbReference type="NCBI Taxonomy" id="6105"/>
    <lineage>
        <taxon>Eukaryota</taxon>
        <taxon>Metazoa</taxon>
        <taxon>Cnidaria</taxon>
        <taxon>Anthozoa</taxon>
        <taxon>Hexacorallia</taxon>
        <taxon>Actiniaria</taxon>
        <taxon>Actiniidae</taxon>
        <taxon>Actinia</taxon>
    </lineage>
</organism>
<name>A0A6P8IU76_ACTTE</name>
<dbReference type="GeneID" id="116305113"/>
<reference evidence="3" key="1">
    <citation type="submission" date="2025-08" db="UniProtKB">
        <authorList>
            <consortium name="RefSeq"/>
        </authorList>
    </citation>
    <scope>IDENTIFICATION</scope>
    <source>
        <tissue evidence="3">Tentacle</tissue>
    </source>
</reference>
<evidence type="ECO:0000256" key="1">
    <source>
        <dbReference type="SAM" id="MobiDB-lite"/>
    </source>
</evidence>
<dbReference type="RefSeq" id="XP_031570806.1">
    <property type="nucleotide sequence ID" value="XM_031714946.1"/>
</dbReference>
<dbReference type="PANTHER" id="PTHR46670">
    <property type="entry name" value="ENDO/EXONUCLEASE/PHOSPHATASE DOMAIN-CONTAINING PROTEIN"/>
    <property type="match status" value="1"/>
</dbReference>
<feature type="compositionally biased region" description="Basic and acidic residues" evidence="1">
    <location>
        <begin position="60"/>
        <end position="71"/>
    </location>
</feature>
<accession>A0A6P8IU76</accession>
<dbReference type="AlphaFoldDB" id="A0A6P8IU76"/>
<evidence type="ECO:0000313" key="2">
    <source>
        <dbReference type="Proteomes" id="UP000515163"/>
    </source>
</evidence>
<dbReference type="InParanoid" id="A0A6P8IU76"/>
<gene>
    <name evidence="3" type="primary">LOC116305113</name>
</gene>
<proteinExistence type="predicted"/>
<feature type="compositionally biased region" description="Basic and acidic residues" evidence="1">
    <location>
        <begin position="79"/>
        <end position="92"/>
    </location>
</feature>
<feature type="region of interest" description="Disordered" evidence="1">
    <location>
        <begin position="1"/>
        <end position="115"/>
    </location>
</feature>
<dbReference type="KEGG" id="aten:116305113"/>
<evidence type="ECO:0000313" key="3">
    <source>
        <dbReference type="RefSeq" id="XP_031570806.1"/>
    </source>
</evidence>
<dbReference type="Proteomes" id="UP000515163">
    <property type="component" value="Unplaced"/>
</dbReference>
<sequence length="240" mass="28087">MSTEVCSEENEGKRNARSKRVLSEEEKLLRREKERQRRRNLTEEKRQNERQRKSNSRQNFTDEQRQNERQRKSNSRQNFTDEQRQNEREKILKLRQNFSVTQKENDKLRKRRARQNSTKEYLEMDIITHKSSKISGDPKIGRLFSDHAAVFCSLNSVKPPPSVVSRTFRRLKYVDVAAISDDIAVSPLLNSTGLDTLDKLVDCYNTTVSSLVDVHAPLQSKKTVNRPRVPWMNGDIKTAI</sequence>
<dbReference type="PANTHER" id="PTHR46670:SF3">
    <property type="entry name" value="ENDONUCLEASE_EXONUCLEASE_PHOSPHATASE DOMAIN-CONTAINING PROTEIN"/>
    <property type="match status" value="1"/>
</dbReference>
<protein>
    <submittedName>
        <fullName evidence="3">Uncharacterized protein</fullName>
    </submittedName>
</protein>